<dbReference type="InterPro" id="IPR032675">
    <property type="entry name" value="LRR_dom_sf"/>
</dbReference>
<evidence type="ECO:0000259" key="1">
    <source>
        <dbReference type="PROSITE" id="PS50181"/>
    </source>
</evidence>
<dbReference type="AlphaFoldDB" id="A0A9C6XQC6"/>
<dbReference type="SMART" id="SM00256">
    <property type="entry name" value="FBOX"/>
    <property type="match status" value="1"/>
</dbReference>
<sequence>MESTAQPATGASPARETVESLDQLPDKVILKVMKNFTAEDLLRCRLLCKKFGRLALDPAVWRGVSVGEASCPVFRLAPCLSFLRVDVQQLGHCKHLRTTNCAVRELELKFGDGDGVDLKQLIESIQRQESLGRLKELEVEVDFLQMKSRVLAALLKAVAFVAGLERLRVYGDSDMHKGPALGAAYAVRSPLPSTLKEFRFMACARLDNFVNFVLGAHAATLEKIFLMGPMCTPETARLIGGMPKLQDLDSYLLPGMEAVAACESLSILHLELDFPNHATQLGGVTLLREVHHVTDITLDTYFAEDSAQLDVYALMILALGSSRQSQVKKLRLRPGSYVSGEAGKRSYQRIFGAVTDVLPKLAALQELSVTLDLPDEVLQAITPETAPALRRIGLVPSMCVHAWVHRGVVSKFLSANPSLHVALPHKSNPCTCQVCTEDCHQDLRKAKRGHLWRMYLCTHLEDDCDSPEYHDPVTVQV</sequence>
<dbReference type="Gene3D" id="3.80.10.10">
    <property type="entry name" value="Ribonuclease Inhibitor"/>
    <property type="match status" value="1"/>
</dbReference>
<dbReference type="RefSeq" id="XP_052127438.1">
    <property type="nucleotide sequence ID" value="XM_052271478.1"/>
</dbReference>
<feature type="domain" description="F-box" evidence="1">
    <location>
        <begin position="18"/>
        <end position="64"/>
    </location>
</feature>
<dbReference type="Proteomes" id="UP000504606">
    <property type="component" value="Unplaced"/>
</dbReference>
<gene>
    <name evidence="3" type="primary">LOC127750277</name>
</gene>
<evidence type="ECO:0000313" key="2">
    <source>
        <dbReference type="Proteomes" id="UP000504606"/>
    </source>
</evidence>
<accession>A0A9C6XQC6</accession>
<dbReference type="Pfam" id="PF12937">
    <property type="entry name" value="F-box-like"/>
    <property type="match status" value="1"/>
</dbReference>
<dbReference type="InterPro" id="IPR036047">
    <property type="entry name" value="F-box-like_dom_sf"/>
</dbReference>
<proteinExistence type="predicted"/>
<dbReference type="SUPFAM" id="SSF81383">
    <property type="entry name" value="F-box domain"/>
    <property type="match status" value="1"/>
</dbReference>
<name>A0A9C6XQC6_FRAOC</name>
<evidence type="ECO:0000313" key="3">
    <source>
        <dbReference type="RefSeq" id="XP_052127438.1"/>
    </source>
</evidence>
<reference evidence="3" key="1">
    <citation type="submission" date="2025-08" db="UniProtKB">
        <authorList>
            <consortium name="RefSeq"/>
        </authorList>
    </citation>
    <scope>IDENTIFICATION</scope>
    <source>
        <tissue evidence="3">Whole organism</tissue>
    </source>
</reference>
<dbReference type="InterPro" id="IPR001810">
    <property type="entry name" value="F-box_dom"/>
</dbReference>
<dbReference type="PROSITE" id="PS50181">
    <property type="entry name" value="FBOX"/>
    <property type="match status" value="1"/>
</dbReference>
<organism evidence="2 3">
    <name type="scientific">Frankliniella occidentalis</name>
    <name type="common">Western flower thrips</name>
    <name type="synonym">Euthrips occidentalis</name>
    <dbReference type="NCBI Taxonomy" id="133901"/>
    <lineage>
        <taxon>Eukaryota</taxon>
        <taxon>Metazoa</taxon>
        <taxon>Ecdysozoa</taxon>
        <taxon>Arthropoda</taxon>
        <taxon>Hexapoda</taxon>
        <taxon>Insecta</taxon>
        <taxon>Pterygota</taxon>
        <taxon>Neoptera</taxon>
        <taxon>Paraneoptera</taxon>
        <taxon>Thysanoptera</taxon>
        <taxon>Terebrantia</taxon>
        <taxon>Thripoidea</taxon>
        <taxon>Thripidae</taxon>
        <taxon>Frankliniella</taxon>
    </lineage>
</organism>
<dbReference type="GeneID" id="127750277"/>
<keyword evidence="2" id="KW-1185">Reference proteome</keyword>
<protein>
    <submittedName>
        <fullName evidence="3">Uncharacterized protein LOC127750277 isoform X2</fullName>
    </submittedName>
</protein>